<dbReference type="AlphaFoldDB" id="A0AA39YES2"/>
<feature type="compositionally biased region" description="Pro residues" evidence="1">
    <location>
        <begin position="299"/>
        <end position="314"/>
    </location>
</feature>
<dbReference type="Proteomes" id="UP001174936">
    <property type="component" value="Unassembled WGS sequence"/>
</dbReference>
<reference evidence="3" key="1">
    <citation type="submission" date="2023-06" db="EMBL/GenBank/DDBJ databases">
        <title>Genome-scale phylogeny and comparative genomics of the fungal order Sordariales.</title>
        <authorList>
            <consortium name="Lawrence Berkeley National Laboratory"/>
            <person name="Hensen N."/>
            <person name="Bonometti L."/>
            <person name="Westerberg I."/>
            <person name="Brannstrom I.O."/>
            <person name="Guillou S."/>
            <person name="Cros-Aarteil S."/>
            <person name="Calhoun S."/>
            <person name="Haridas S."/>
            <person name="Kuo A."/>
            <person name="Mondo S."/>
            <person name="Pangilinan J."/>
            <person name="Riley R."/>
            <person name="Labutti K."/>
            <person name="Andreopoulos B."/>
            <person name="Lipzen A."/>
            <person name="Chen C."/>
            <person name="Yanf M."/>
            <person name="Daum C."/>
            <person name="Ng V."/>
            <person name="Clum A."/>
            <person name="Steindorff A."/>
            <person name="Ohm R."/>
            <person name="Martin F."/>
            <person name="Silar P."/>
            <person name="Natvig D."/>
            <person name="Lalanne C."/>
            <person name="Gautier V."/>
            <person name="Ament-Velasquez S.L."/>
            <person name="Kruys A."/>
            <person name="Hutchinson M.I."/>
            <person name="Powell A.J."/>
            <person name="Barry K."/>
            <person name="Miller A.N."/>
            <person name="Grigoriev I.V."/>
            <person name="Debuchy R."/>
            <person name="Gladieux P."/>
            <person name="Thoren M.H."/>
            <person name="Johannesson H."/>
        </authorList>
    </citation>
    <scope>NUCLEOTIDE SEQUENCE</scope>
    <source>
        <strain evidence="3">SMH2532-1</strain>
    </source>
</reference>
<evidence type="ECO:0000259" key="2">
    <source>
        <dbReference type="Pfam" id="PF22893"/>
    </source>
</evidence>
<evidence type="ECO:0000256" key="1">
    <source>
        <dbReference type="SAM" id="MobiDB-lite"/>
    </source>
</evidence>
<feature type="compositionally biased region" description="Acidic residues" evidence="1">
    <location>
        <begin position="229"/>
        <end position="249"/>
    </location>
</feature>
<evidence type="ECO:0000313" key="4">
    <source>
        <dbReference type="Proteomes" id="UP001174936"/>
    </source>
</evidence>
<dbReference type="EMBL" id="JAULSV010000002">
    <property type="protein sequence ID" value="KAK0651009.1"/>
    <property type="molecule type" value="Genomic_DNA"/>
</dbReference>
<proteinExistence type="predicted"/>
<sequence length="760" mass="82453">MTDRAKNADGIAGAVRYGATLASSLQMFAEMSSNTKSQLDPVLAEINAATSALRQVSETLNDDNAAAEKQGRAPSYTPEGLVEVHTAATQCDRIFHLIFALLRKAVHAKGKSPNVDGKSEPLDMESAADPGSLTLVTVLSRGLDEDDPYDWLKPRITRCQEQLQWLKTGLLMHLQLARLAKLHLDHGPRPSGAFDLELGFRASAERLRIRQLQIAKRVVKRMDRKAEAEESSSESDSGSDSDSESETMTEAEPKSASPLSASHVSASELPTEPCPEDPTDNAKSDAPETANAVEDDSASPPPEDAPAPPPPPYTQPTTSDTEPDFVMVEKPQPEPQSEKATVATEEPPKMEKPGLSTSVGSGAVSISAPSAFRIIPKWLTHIFGSSSPPADTTSSDLEAYIATAARASSPLKVPLGDERLKFGLKSLYNNKTSSAWLNYLDMSAEQRGIVDDVIKFARFQSPHVRTCVGVEEFKRHGEPSEYLIFLSLAEPLRPVSFKDCVGRKFLFPFEFCKNWDDMRNLIESAFLHVEIIGPNVFRGFYDLIINGDIVMPALWSSSIRPGDKVTMHMWPMNEVIPPPIGRPLGARPPMPPMPPMRGGGPPPPPPPQMPSGPMFPSGMPPPLPPPPPGFPGFPSPPVPGGFPGSRPFTRPPPGAEIIDVCPGKPPKRGPGGGSSVLAWMMGMKKKKDENEMTKDEEEELKVVDFRLFLDGERMKAVDMLKKWTNATDVENGIVGFFDSESSGSETDSDSDSDTDSTMSL</sequence>
<keyword evidence="4" id="KW-1185">Reference proteome</keyword>
<feature type="region of interest" description="Disordered" evidence="1">
    <location>
        <begin position="580"/>
        <end position="675"/>
    </location>
</feature>
<feature type="region of interest" description="Disordered" evidence="1">
    <location>
        <begin position="735"/>
        <end position="760"/>
    </location>
</feature>
<feature type="domain" description="Ubiquitin-like" evidence="2">
    <location>
        <begin position="493"/>
        <end position="572"/>
    </location>
</feature>
<dbReference type="PANTHER" id="PTHR45725">
    <property type="entry name" value="FORMIN HOMOLOGY 2 FAMILY MEMBER"/>
    <property type="match status" value="1"/>
</dbReference>
<dbReference type="InterPro" id="IPR054464">
    <property type="entry name" value="ULD_fung"/>
</dbReference>
<name>A0AA39YES2_9PEZI</name>
<organism evidence="3 4">
    <name type="scientific">Cercophora newfieldiana</name>
    <dbReference type="NCBI Taxonomy" id="92897"/>
    <lineage>
        <taxon>Eukaryota</taxon>
        <taxon>Fungi</taxon>
        <taxon>Dikarya</taxon>
        <taxon>Ascomycota</taxon>
        <taxon>Pezizomycotina</taxon>
        <taxon>Sordariomycetes</taxon>
        <taxon>Sordariomycetidae</taxon>
        <taxon>Sordariales</taxon>
        <taxon>Lasiosphaeriaceae</taxon>
        <taxon>Cercophora</taxon>
    </lineage>
</organism>
<dbReference type="PANTHER" id="PTHR45725:SF1">
    <property type="entry name" value="DISHEVELLED ASSOCIATED ACTIVATOR OF MORPHOGENESIS, ISOFORM D"/>
    <property type="match status" value="1"/>
</dbReference>
<comment type="caution">
    <text evidence="3">The sequence shown here is derived from an EMBL/GenBank/DDBJ whole genome shotgun (WGS) entry which is preliminary data.</text>
</comment>
<protein>
    <recommendedName>
        <fullName evidence="2">Ubiquitin-like domain-containing protein</fullName>
    </recommendedName>
</protein>
<evidence type="ECO:0000313" key="3">
    <source>
        <dbReference type="EMBL" id="KAK0651009.1"/>
    </source>
</evidence>
<dbReference type="Pfam" id="PF22893">
    <property type="entry name" value="ULD_2"/>
    <property type="match status" value="1"/>
</dbReference>
<feature type="compositionally biased region" description="Low complexity" evidence="1">
    <location>
        <begin position="735"/>
        <end position="745"/>
    </location>
</feature>
<accession>A0AA39YES2</accession>
<feature type="region of interest" description="Disordered" evidence="1">
    <location>
        <begin position="222"/>
        <end position="361"/>
    </location>
</feature>
<dbReference type="InterPro" id="IPR051425">
    <property type="entry name" value="Formin_Homology"/>
</dbReference>
<feature type="compositionally biased region" description="Pro residues" evidence="1">
    <location>
        <begin position="580"/>
        <end position="610"/>
    </location>
</feature>
<gene>
    <name evidence="3" type="ORF">B0T16DRAFT_403014</name>
</gene>
<feature type="compositionally biased region" description="Pro residues" evidence="1">
    <location>
        <begin position="618"/>
        <end position="640"/>
    </location>
</feature>